<dbReference type="PANTHER" id="PTHR22931">
    <property type="entry name" value="PHOSPHOENOLPYRUVATE DIKINASE-RELATED"/>
    <property type="match status" value="1"/>
</dbReference>
<feature type="domain" description="PEP-utilising enzyme mobile" evidence="1">
    <location>
        <begin position="423"/>
        <end position="503"/>
    </location>
</feature>
<dbReference type="Pfam" id="PF01326">
    <property type="entry name" value="PPDK_N"/>
    <property type="match status" value="2"/>
</dbReference>
<feature type="domain" description="Pyruvate phosphate dikinase AMP/ATP-binding" evidence="2">
    <location>
        <begin position="302"/>
        <end position="351"/>
    </location>
</feature>
<dbReference type="Gene3D" id="1.20.80.30">
    <property type="match status" value="1"/>
</dbReference>
<evidence type="ECO:0000259" key="2">
    <source>
        <dbReference type="Pfam" id="PF01326"/>
    </source>
</evidence>
<evidence type="ECO:0000313" key="4">
    <source>
        <dbReference type="Proteomes" id="UP001500279"/>
    </source>
</evidence>
<dbReference type="Gene3D" id="1.10.189.10">
    <property type="entry name" value="Pyruvate Phosphate Dikinase, domain 2"/>
    <property type="match status" value="1"/>
</dbReference>
<dbReference type="Gene3D" id="3.50.30.10">
    <property type="entry name" value="Phosphohistidine domain"/>
    <property type="match status" value="1"/>
</dbReference>
<keyword evidence="4" id="KW-1185">Reference proteome</keyword>
<dbReference type="InterPro" id="IPR008279">
    <property type="entry name" value="PEP-util_enz_mobile_dom"/>
</dbReference>
<dbReference type="InterPro" id="IPR013815">
    <property type="entry name" value="ATP_grasp_subdomain_1"/>
</dbReference>
<evidence type="ECO:0000259" key="1">
    <source>
        <dbReference type="Pfam" id="PF00391"/>
    </source>
</evidence>
<dbReference type="EMBL" id="BAAAEW010000045">
    <property type="protein sequence ID" value="GAA0767010.1"/>
    <property type="molecule type" value="Genomic_DNA"/>
</dbReference>
<dbReference type="Gene3D" id="3.30.470.20">
    <property type="entry name" value="ATP-grasp fold, B domain"/>
    <property type="match status" value="1"/>
</dbReference>
<dbReference type="RefSeq" id="WP_310733302.1">
    <property type="nucleotide sequence ID" value="NZ_VIDT01000011.1"/>
</dbReference>
<name>A0ABN1KI09_9BURK</name>
<dbReference type="InterPro" id="IPR002192">
    <property type="entry name" value="PPDK_AMP/ATP-bd"/>
</dbReference>
<feature type="domain" description="Pyruvate phosphate dikinase AMP/ATP-binding" evidence="2">
    <location>
        <begin position="79"/>
        <end position="287"/>
    </location>
</feature>
<gene>
    <name evidence="3" type="ORF">GCM10009107_55560</name>
</gene>
<dbReference type="SUPFAM" id="SSF52009">
    <property type="entry name" value="Phosphohistidine domain"/>
    <property type="match status" value="1"/>
</dbReference>
<dbReference type="SUPFAM" id="SSF56059">
    <property type="entry name" value="Glutathione synthetase ATP-binding domain-like"/>
    <property type="match status" value="1"/>
</dbReference>
<dbReference type="InterPro" id="IPR018274">
    <property type="entry name" value="PEP_util_AS"/>
</dbReference>
<dbReference type="Pfam" id="PF00391">
    <property type="entry name" value="PEP-utilizers"/>
    <property type="match status" value="1"/>
</dbReference>
<sequence>MLPPEVYLIGCGHDTTHTAQGSAQRMGFKAWNLLRMAGLSLPVPPAFVLGTHYCVDPAARAMSAHPDVWRAGLQALEQATGLTLGDARRPLLLSVRSGAPVSMPGMMETLLNIGLCDHTVEGLLRQTGNPRLVWDAYRRLVASYGEVVAGLPALCFEEVAAALLQGRDERLLDFADLRWLTQRFLQVYAEHAGHPFPQQPTAQLAGAIEAVFSSWQSAKAQAYRRLNHLDDAIGTAVTVQCMVFGNAGGRSGAGVGFTRDPGSGAPNLWVDFLFDAQGEDVVSGRRSAHGHDELATVLPEVWQALNDATQQLEHAFGDMQDFEFTVQDSRLFMLQTRAGKRTPQAAARIALDLLDTGLIEPDVALARTAGLDRQALAQTHVVACDGTPLRPLGHAASASSGVAVGEIALDAARALARHETGIPVVLVRRDADTADIAALESATGLLTQRGARTSHAAVVARQLGKVCLVGCSELQIDETARTAKVGDQILHEGDLLTLDGNDGTFYAGKSQVEVTFPEALLARLGALRRGSQIG</sequence>
<dbReference type="Proteomes" id="UP001500279">
    <property type="component" value="Unassembled WGS sequence"/>
</dbReference>
<protein>
    <submittedName>
        <fullName evidence="3">PEP/pyruvate-binding domain-containing protein</fullName>
    </submittedName>
</protein>
<accession>A0ABN1KI09</accession>
<organism evidence="3 4">
    <name type="scientific">Ideonella azotifigens</name>
    <dbReference type="NCBI Taxonomy" id="513160"/>
    <lineage>
        <taxon>Bacteria</taxon>
        <taxon>Pseudomonadati</taxon>
        <taxon>Pseudomonadota</taxon>
        <taxon>Betaproteobacteria</taxon>
        <taxon>Burkholderiales</taxon>
        <taxon>Sphaerotilaceae</taxon>
        <taxon>Ideonella</taxon>
    </lineage>
</organism>
<dbReference type="PANTHER" id="PTHR22931:SF9">
    <property type="entry name" value="PYRUVATE, PHOSPHATE DIKINASE 1, CHLOROPLASTIC"/>
    <property type="match status" value="1"/>
</dbReference>
<dbReference type="InterPro" id="IPR010121">
    <property type="entry name" value="Pyruvate_phosphate_dikinase"/>
</dbReference>
<dbReference type="Gene3D" id="3.30.1490.20">
    <property type="entry name" value="ATP-grasp fold, A domain"/>
    <property type="match status" value="1"/>
</dbReference>
<evidence type="ECO:0000313" key="3">
    <source>
        <dbReference type="EMBL" id="GAA0767010.1"/>
    </source>
</evidence>
<dbReference type="InterPro" id="IPR036637">
    <property type="entry name" value="Phosphohistidine_dom_sf"/>
</dbReference>
<comment type="caution">
    <text evidence="3">The sequence shown here is derived from an EMBL/GenBank/DDBJ whole genome shotgun (WGS) entry which is preliminary data.</text>
</comment>
<dbReference type="PROSITE" id="PS00370">
    <property type="entry name" value="PEP_ENZYMES_PHOS_SITE"/>
    <property type="match status" value="1"/>
</dbReference>
<reference evidence="3 4" key="1">
    <citation type="journal article" date="2019" name="Int. J. Syst. Evol. Microbiol.">
        <title>The Global Catalogue of Microorganisms (GCM) 10K type strain sequencing project: providing services to taxonomists for standard genome sequencing and annotation.</title>
        <authorList>
            <consortium name="The Broad Institute Genomics Platform"/>
            <consortium name="The Broad Institute Genome Sequencing Center for Infectious Disease"/>
            <person name="Wu L."/>
            <person name="Ma J."/>
        </authorList>
    </citation>
    <scope>NUCLEOTIDE SEQUENCE [LARGE SCALE GENOMIC DNA]</scope>
    <source>
        <strain evidence="3 4">JCM 15503</strain>
    </source>
</reference>
<proteinExistence type="predicted"/>